<evidence type="ECO:0000259" key="4">
    <source>
        <dbReference type="PROSITE" id="PS50943"/>
    </source>
</evidence>
<dbReference type="SMART" id="SM00530">
    <property type="entry name" value="HTH_XRE"/>
    <property type="match status" value="1"/>
</dbReference>
<keyword evidence="3" id="KW-0804">Transcription</keyword>
<keyword evidence="1" id="KW-0805">Transcription regulation</keyword>
<dbReference type="InterPro" id="IPR036286">
    <property type="entry name" value="LexA/Signal_pep-like_sf"/>
</dbReference>
<dbReference type="PANTHER" id="PTHR40661:SF3">
    <property type="entry name" value="FELS-1 PROPHAGE TRANSCRIPTIONAL REGULATOR"/>
    <property type="match status" value="1"/>
</dbReference>
<dbReference type="EMBL" id="CP073587">
    <property type="protein sequence ID" value="QUN06463.1"/>
    <property type="molecule type" value="Genomic_DNA"/>
</dbReference>
<sequence>MSVSTLKEQVESFRIRLNELIGDQSYRAFANKCSLSETAIRKYSVGESTPNLERLYAIAEASGVSLRWLTTGEGPMYQDGTGYFGEIDIPPNTYRYRKEESSTVKEDFHQDGNFKHEYALIPVYQVSVSAGNGSFVGEEHSDKHLAFRRRWLTMRGFDEQDLAVVMANGDSMEPTIPNKSTLVVHTGRKQPTDGNIYVIRNGDQVWVKRIQVKPGAWLLLSENKLYPPIEIPMTEQNQFEIVGQVVHISKDIGD</sequence>
<dbReference type="InterPro" id="IPR039418">
    <property type="entry name" value="LexA-like"/>
</dbReference>
<dbReference type="CDD" id="cd06529">
    <property type="entry name" value="S24_LexA-like"/>
    <property type="match status" value="1"/>
</dbReference>
<evidence type="ECO:0000313" key="6">
    <source>
        <dbReference type="Proteomes" id="UP000679575"/>
    </source>
</evidence>
<dbReference type="InterPro" id="IPR001387">
    <property type="entry name" value="Cro/C1-type_HTH"/>
</dbReference>
<dbReference type="Pfam" id="PF00717">
    <property type="entry name" value="Peptidase_S24"/>
    <property type="match status" value="1"/>
</dbReference>
<keyword evidence="2" id="KW-0238">DNA-binding</keyword>
<dbReference type="PANTHER" id="PTHR40661">
    <property type="match status" value="1"/>
</dbReference>
<keyword evidence="6" id="KW-1185">Reference proteome</keyword>
<reference evidence="5 6" key="1">
    <citation type="submission" date="2021-04" db="EMBL/GenBank/DDBJ databases">
        <title>Novel species identification of genus Shewanella.</title>
        <authorList>
            <person name="Liu G."/>
        </authorList>
    </citation>
    <scope>NUCLEOTIDE SEQUENCE [LARGE SCALE GENOMIC DNA]</scope>
    <source>
        <strain evidence="5 6">FJAT-54481</strain>
    </source>
</reference>
<dbReference type="PROSITE" id="PS50943">
    <property type="entry name" value="HTH_CROC1"/>
    <property type="match status" value="1"/>
</dbReference>
<feature type="domain" description="HTH cro/C1-type" evidence="4">
    <location>
        <begin position="27"/>
        <end position="69"/>
    </location>
</feature>
<dbReference type="Proteomes" id="UP000679575">
    <property type="component" value="Chromosome"/>
</dbReference>
<dbReference type="Gene3D" id="1.10.260.40">
    <property type="entry name" value="lambda repressor-like DNA-binding domains"/>
    <property type="match status" value="1"/>
</dbReference>
<accession>A0ABX7YUN0</accession>
<dbReference type="Pfam" id="PF01381">
    <property type="entry name" value="HTH_3"/>
    <property type="match status" value="1"/>
</dbReference>
<organism evidence="5 6">
    <name type="scientific">Shewanella yunxiaonensis</name>
    <dbReference type="NCBI Taxonomy" id="2829809"/>
    <lineage>
        <taxon>Bacteria</taxon>
        <taxon>Pseudomonadati</taxon>
        <taxon>Pseudomonadota</taxon>
        <taxon>Gammaproteobacteria</taxon>
        <taxon>Alteromonadales</taxon>
        <taxon>Shewanellaceae</taxon>
        <taxon>Shewanella</taxon>
    </lineage>
</organism>
<dbReference type="InterPro" id="IPR015927">
    <property type="entry name" value="Peptidase_S24_S26A/B/C"/>
</dbReference>
<proteinExistence type="predicted"/>
<evidence type="ECO:0000256" key="1">
    <source>
        <dbReference type="ARBA" id="ARBA00023015"/>
    </source>
</evidence>
<protein>
    <submittedName>
        <fullName evidence="5">Helix-turn-helix domain-containing protein</fullName>
    </submittedName>
</protein>
<dbReference type="Gene3D" id="2.10.109.10">
    <property type="entry name" value="Umud Fragment, subunit A"/>
    <property type="match status" value="1"/>
</dbReference>
<evidence type="ECO:0000256" key="3">
    <source>
        <dbReference type="ARBA" id="ARBA00023163"/>
    </source>
</evidence>
<dbReference type="SUPFAM" id="SSF47413">
    <property type="entry name" value="lambda repressor-like DNA-binding domains"/>
    <property type="match status" value="1"/>
</dbReference>
<dbReference type="InterPro" id="IPR010982">
    <property type="entry name" value="Lambda_DNA-bd_dom_sf"/>
</dbReference>
<dbReference type="SUPFAM" id="SSF51306">
    <property type="entry name" value="LexA/Signal peptidase"/>
    <property type="match status" value="1"/>
</dbReference>
<dbReference type="CDD" id="cd00093">
    <property type="entry name" value="HTH_XRE"/>
    <property type="match status" value="1"/>
</dbReference>
<evidence type="ECO:0000256" key="2">
    <source>
        <dbReference type="ARBA" id="ARBA00023125"/>
    </source>
</evidence>
<gene>
    <name evidence="5" type="ORF">KDN34_03100</name>
</gene>
<name>A0ABX7YUN0_9GAMM</name>
<dbReference type="RefSeq" id="WP_212595477.1">
    <property type="nucleotide sequence ID" value="NZ_CP073587.1"/>
</dbReference>
<evidence type="ECO:0000313" key="5">
    <source>
        <dbReference type="EMBL" id="QUN06463.1"/>
    </source>
</evidence>